<evidence type="ECO:0000313" key="2">
    <source>
        <dbReference type="Proteomes" id="UP000560470"/>
    </source>
</evidence>
<proteinExistence type="predicted"/>
<evidence type="ECO:0008006" key="3">
    <source>
        <dbReference type="Google" id="ProtNLM"/>
    </source>
</evidence>
<dbReference type="RefSeq" id="WP_177034789.1">
    <property type="nucleotide sequence ID" value="NZ_JACAOZ010000032.1"/>
</dbReference>
<protein>
    <recommendedName>
        <fullName evidence="3">Class I SAM-dependent methyltransferase</fullName>
    </recommendedName>
</protein>
<name>A0A7Y7RWI3_9PSED</name>
<sequence length="182" mass="20465">MTIDYLQFPLSDYLNCNLLKDVDIQNLKGNSKILSVGVGRGAYEEHLMNALNVPRSSIYCADLNLDEKWKGPYSFQFDITDPWPNLNLKFDYILFGQVIGVSANGGRPVSTDTMVTHVMHVIRQAKSHLKENGKILIYDTTLPSTLIDQGFDAKPIFIRVAQEFAGKIDRADCFGSQIEISF</sequence>
<dbReference type="InterPro" id="IPR029063">
    <property type="entry name" value="SAM-dependent_MTases_sf"/>
</dbReference>
<dbReference type="SUPFAM" id="SSF53335">
    <property type="entry name" value="S-adenosyl-L-methionine-dependent methyltransferases"/>
    <property type="match status" value="1"/>
</dbReference>
<gene>
    <name evidence="1" type="ORF">HX797_24975</name>
</gene>
<reference evidence="1 2" key="1">
    <citation type="submission" date="2020-04" db="EMBL/GenBank/DDBJ databases">
        <title>Molecular characterization of pseudomonads from Agaricus bisporus reveal novel blotch 2 pathogens in Western Europe.</title>
        <authorList>
            <person name="Taparia T."/>
            <person name="Krijger M."/>
            <person name="Haynes E."/>
            <person name="Elpinstone J.G."/>
            <person name="Noble R."/>
            <person name="Van Der Wolf J."/>
        </authorList>
    </citation>
    <scope>NUCLEOTIDE SEQUENCE [LARGE SCALE GENOMIC DNA]</scope>
    <source>
        <strain evidence="1 2">B7002</strain>
    </source>
</reference>
<evidence type="ECO:0000313" key="1">
    <source>
        <dbReference type="EMBL" id="NVZ59531.1"/>
    </source>
</evidence>
<comment type="caution">
    <text evidence="1">The sequence shown here is derived from an EMBL/GenBank/DDBJ whole genome shotgun (WGS) entry which is preliminary data.</text>
</comment>
<dbReference type="EMBL" id="JACAOZ010000032">
    <property type="protein sequence ID" value="NVZ59531.1"/>
    <property type="molecule type" value="Genomic_DNA"/>
</dbReference>
<dbReference type="Gene3D" id="3.40.50.150">
    <property type="entry name" value="Vaccinia Virus protein VP39"/>
    <property type="match status" value="1"/>
</dbReference>
<dbReference type="Proteomes" id="UP000560470">
    <property type="component" value="Unassembled WGS sequence"/>
</dbReference>
<organism evidence="1 2">
    <name type="scientific">Pseudomonas edaphica</name>
    <dbReference type="NCBI Taxonomy" id="2006980"/>
    <lineage>
        <taxon>Bacteria</taxon>
        <taxon>Pseudomonadati</taxon>
        <taxon>Pseudomonadota</taxon>
        <taxon>Gammaproteobacteria</taxon>
        <taxon>Pseudomonadales</taxon>
        <taxon>Pseudomonadaceae</taxon>
        <taxon>Pseudomonas</taxon>
    </lineage>
</organism>
<dbReference type="AlphaFoldDB" id="A0A7Y7RWI3"/>
<accession>A0A7Y7RWI3</accession>